<keyword evidence="6" id="KW-0503">Monooxygenase</keyword>
<comment type="cofactor">
    <cofactor evidence="1">
        <name>FAD</name>
        <dbReference type="ChEBI" id="CHEBI:57692"/>
    </cofactor>
</comment>
<evidence type="ECO:0000313" key="6">
    <source>
        <dbReference type="EMBL" id="MFI0796672.1"/>
    </source>
</evidence>
<dbReference type="PANTHER" id="PTHR46496">
    <property type="match status" value="1"/>
</dbReference>
<dbReference type="SUPFAM" id="SSF51905">
    <property type="entry name" value="FAD/NAD(P)-binding domain"/>
    <property type="match status" value="1"/>
</dbReference>
<accession>A0ABW7SWK5</accession>
<evidence type="ECO:0000256" key="2">
    <source>
        <dbReference type="ARBA" id="ARBA00022630"/>
    </source>
</evidence>
<protein>
    <submittedName>
        <fullName evidence="6">FAD-dependent monooxygenase</fullName>
    </submittedName>
</protein>
<gene>
    <name evidence="6" type="ORF">ACH4OY_28890</name>
</gene>
<dbReference type="EMBL" id="JBIRPU010000031">
    <property type="protein sequence ID" value="MFI0796672.1"/>
    <property type="molecule type" value="Genomic_DNA"/>
</dbReference>
<keyword evidence="4" id="KW-0560">Oxidoreductase</keyword>
<feature type="domain" description="FAD-binding" evidence="5">
    <location>
        <begin position="3"/>
        <end position="336"/>
    </location>
</feature>
<dbReference type="GO" id="GO:0004497">
    <property type="term" value="F:monooxygenase activity"/>
    <property type="evidence" value="ECO:0007669"/>
    <property type="project" value="UniProtKB-KW"/>
</dbReference>
<dbReference type="Proteomes" id="UP001611075">
    <property type="component" value="Unassembled WGS sequence"/>
</dbReference>
<organism evidence="6 7">
    <name type="scientific">Micromonospora rubida</name>
    <dbReference type="NCBI Taxonomy" id="2697657"/>
    <lineage>
        <taxon>Bacteria</taxon>
        <taxon>Bacillati</taxon>
        <taxon>Actinomycetota</taxon>
        <taxon>Actinomycetes</taxon>
        <taxon>Micromonosporales</taxon>
        <taxon>Micromonosporaceae</taxon>
        <taxon>Micromonospora</taxon>
    </lineage>
</organism>
<name>A0ABW7SWK5_9ACTN</name>
<keyword evidence="2" id="KW-0285">Flavoprotein</keyword>
<reference evidence="6 7" key="1">
    <citation type="submission" date="2024-10" db="EMBL/GenBank/DDBJ databases">
        <title>The Natural Products Discovery Center: Release of the First 8490 Sequenced Strains for Exploring Actinobacteria Biosynthetic Diversity.</title>
        <authorList>
            <person name="Kalkreuter E."/>
            <person name="Kautsar S.A."/>
            <person name="Yang D."/>
            <person name="Bader C.D."/>
            <person name="Teijaro C.N."/>
            <person name="Fluegel L."/>
            <person name="Davis C.M."/>
            <person name="Simpson J.R."/>
            <person name="Lauterbach L."/>
            <person name="Steele A.D."/>
            <person name="Gui C."/>
            <person name="Meng S."/>
            <person name="Li G."/>
            <person name="Viehrig K."/>
            <person name="Ye F."/>
            <person name="Su P."/>
            <person name="Kiefer A.F."/>
            <person name="Nichols A."/>
            <person name="Cepeda A.J."/>
            <person name="Yan W."/>
            <person name="Fan B."/>
            <person name="Jiang Y."/>
            <person name="Adhikari A."/>
            <person name="Zheng C.-J."/>
            <person name="Schuster L."/>
            <person name="Cowan T.M."/>
            <person name="Smanski M.J."/>
            <person name="Chevrette M.G."/>
            <person name="De Carvalho L.P.S."/>
            <person name="Shen B."/>
        </authorList>
    </citation>
    <scope>NUCLEOTIDE SEQUENCE [LARGE SCALE GENOMIC DNA]</scope>
    <source>
        <strain evidence="6 7">NPDC021253</strain>
    </source>
</reference>
<dbReference type="InterPro" id="IPR002938">
    <property type="entry name" value="FAD-bd"/>
</dbReference>
<evidence type="ECO:0000313" key="7">
    <source>
        <dbReference type="Proteomes" id="UP001611075"/>
    </source>
</evidence>
<sequence>MRALVVGAGVGGLTTAIALRRRGIEVELFEAAPGPRASGGGLGIASNATKVLRALGVDLPAAGVGRVCERFELRTARGRPLRELPIRSITEELGAPVVNVRRSDLAALLRGALAGTPVHHGVEVARYDRVGSGVVVTDADGRTHAGDVLVGADGIRSVVRAQAAGPEPVTEHGYVCWIATVAFTHSRLPGGGAVHYWGNGQRFGLIDVGGGHAYWWGTKNLPPDGARPRTDPRQDVLRHFAGWADEIRQVVSLTPAAGVVAVPAQDRPFLESWGDGPVTLVGDAAHPMLTSLSQGASSAIEDGYALAHHLAAADDPAAGLRRYEEARRDRTRWLVSASRRLSRVEQIGHPVVAGLRNLAIRHAPAAVVRRQNIAPMRFELPT</sequence>
<keyword evidence="7" id="KW-1185">Reference proteome</keyword>
<dbReference type="PRINTS" id="PR00420">
    <property type="entry name" value="RNGMNOXGNASE"/>
</dbReference>
<keyword evidence="3" id="KW-0274">FAD</keyword>
<dbReference type="RefSeq" id="WP_396685014.1">
    <property type="nucleotide sequence ID" value="NZ_JBIRPU010000031.1"/>
</dbReference>
<dbReference type="Pfam" id="PF01494">
    <property type="entry name" value="FAD_binding_3"/>
    <property type="match status" value="1"/>
</dbReference>
<dbReference type="Gene3D" id="3.50.50.60">
    <property type="entry name" value="FAD/NAD(P)-binding domain"/>
    <property type="match status" value="1"/>
</dbReference>
<evidence type="ECO:0000256" key="3">
    <source>
        <dbReference type="ARBA" id="ARBA00022827"/>
    </source>
</evidence>
<evidence type="ECO:0000256" key="1">
    <source>
        <dbReference type="ARBA" id="ARBA00001974"/>
    </source>
</evidence>
<comment type="caution">
    <text evidence="6">The sequence shown here is derived from an EMBL/GenBank/DDBJ whole genome shotgun (WGS) entry which is preliminary data.</text>
</comment>
<proteinExistence type="predicted"/>
<dbReference type="InterPro" id="IPR036188">
    <property type="entry name" value="FAD/NAD-bd_sf"/>
</dbReference>
<evidence type="ECO:0000259" key="5">
    <source>
        <dbReference type="Pfam" id="PF01494"/>
    </source>
</evidence>
<evidence type="ECO:0000256" key="4">
    <source>
        <dbReference type="ARBA" id="ARBA00023002"/>
    </source>
</evidence>
<dbReference type="PANTHER" id="PTHR46496:SF1">
    <property type="entry name" value="ZEAXANTHIN EPOXIDASE, CHLOROPLASTIC"/>
    <property type="match status" value="1"/>
</dbReference>